<keyword evidence="2 8" id="KW-1003">Cell membrane</keyword>
<comment type="caution">
    <text evidence="10">The sequence shown here is derived from an EMBL/GenBank/DDBJ whole genome shotgun (WGS) entry which is preliminary data.</text>
</comment>
<dbReference type="RefSeq" id="WP_136378265.1">
    <property type="nucleotide sequence ID" value="NZ_SLUB01000004.1"/>
</dbReference>
<evidence type="ECO:0000313" key="10">
    <source>
        <dbReference type="EMBL" id="THE14388.1"/>
    </source>
</evidence>
<keyword evidence="6 8" id="KW-0472">Membrane</keyword>
<feature type="transmembrane region" description="Helical" evidence="8">
    <location>
        <begin position="30"/>
        <end position="47"/>
    </location>
</feature>
<evidence type="ECO:0000256" key="5">
    <source>
        <dbReference type="ARBA" id="ARBA00022989"/>
    </source>
</evidence>
<dbReference type="GO" id="GO:0043093">
    <property type="term" value="P:FtsZ-dependent cytokinesis"/>
    <property type="evidence" value="ECO:0007669"/>
    <property type="project" value="UniProtKB-UniRule"/>
</dbReference>
<keyword evidence="3 8" id="KW-0132">Cell division</keyword>
<name>A0A4S3PX93_9BACI</name>
<organism evidence="10 11">
    <name type="scientific">Bacillus timonensis</name>
    <dbReference type="NCBI Taxonomy" id="1033734"/>
    <lineage>
        <taxon>Bacteria</taxon>
        <taxon>Bacillati</taxon>
        <taxon>Bacillota</taxon>
        <taxon>Bacilli</taxon>
        <taxon>Bacillales</taxon>
        <taxon>Bacillaceae</taxon>
        <taxon>Bacillus</taxon>
    </lineage>
</organism>
<dbReference type="InterPro" id="IPR013685">
    <property type="entry name" value="POTRA_FtsQ_type"/>
</dbReference>
<dbReference type="InterPro" id="IPR005548">
    <property type="entry name" value="Cell_div_FtsQ/DivIB_C"/>
</dbReference>
<comment type="similarity">
    <text evidence="8">Belongs to the FtsQ/DivIB family. DivIB subfamily.</text>
</comment>
<dbReference type="PANTHER" id="PTHR37820">
    <property type="entry name" value="CELL DIVISION PROTEIN DIVIB"/>
    <property type="match status" value="1"/>
</dbReference>
<evidence type="ECO:0000256" key="4">
    <source>
        <dbReference type="ARBA" id="ARBA00022692"/>
    </source>
</evidence>
<evidence type="ECO:0000256" key="2">
    <source>
        <dbReference type="ARBA" id="ARBA00022475"/>
    </source>
</evidence>
<keyword evidence="5 8" id="KW-1133">Transmembrane helix</keyword>
<comment type="function">
    <text evidence="8">Cell division protein that may be involved in stabilizing or promoting the assembly of the division complex.</text>
</comment>
<evidence type="ECO:0000256" key="1">
    <source>
        <dbReference type="ARBA" id="ARBA00004370"/>
    </source>
</evidence>
<dbReference type="PANTHER" id="PTHR37820:SF1">
    <property type="entry name" value="CELL DIVISION PROTEIN FTSQ"/>
    <property type="match status" value="1"/>
</dbReference>
<dbReference type="Proteomes" id="UP000306477">
    <property type="component" value="Unassembled WGS sequence"/>
</dbReference>
<dbReference type="PROSITE" id="PS51779">
    <property type="entry name" value="POTRA"/>
    <property type="match status" value="1"/>
</dbReference>
<accession>A0A4S3PX93</accession>
<dbReference type="Gene3D" id="3.40.50.10960">
    <property type="match status" value="1"/>
</dbReference>
<evidence type="ECO:0000256" key="8">
    <source>
        <dbReference type="HAMAP-Rule" id="MF_00912"/>
    </source>
</evidence>
<dbReference type="EMBL" id="SLUB01000004">
    <property type="protein sequence ID" value="THE14388.1"/>
    <property type="molecule type" value="Genomic_DNA"/>
</dbReference>
<keyword evidence="11" id="KW-1185">Reference proteome</keyword>
<dbReference type="GO" id="GO:0005886">
    <property type="term" value="C:plasma membrane"/>
    <property type="evidence" value="ECO:0007669"/>
    <property type="project" value="UniProtKB-SubCell"/>
</dbReference>
<dbReference type="Pfam" id="PF08478">
    <property type="entry name" value="POTRA_1"/>
    <property type="match status" value="1"/>
</dbReference>
<dbReference type="GO" id="GO:0032153">
    <property type="term" value="C:cell division site"/>
    <property type="evidence" value="ECO:0007669"/>
    <property type="project" value="UniProtKB-UniRule"/>
</dbReference>
<dbReference type="STRING" id="1033734.GCA_000285535_00782"/>
<dbReference type="InterPro" id="IPR034746">
    <property type="entry name" value="POTRA"/>
</dbReference>
<keyword evidence="7 8" id="KW-0131">Cell cycle</keyword>
<dbReference type="OrthoDB" id="1819027at2"/>
<evidence type="ECO:0000256" key="6">
    <source>
        <dbReference type="ARBA" id="ARBA00023136"/>
    </source>
</evidence>
<dbReference type="HAMAP" id="MF_00912">
    <property type="entry name" value="DivIB"/>
    <property type="match status" value="1"/>
</dbReference>
<dbReference type="Pfam" id="PF03799">
    <property type="entry name" value="FtsQ_DivIB_C"/>
    <property type="match status" value="1"/>
</dbReference>
<evidence type="ECO:0000256" key="3">
    <source>
        <dbReference type="ARBA" id="ARBA00022618"/>
    </source>
</evidence>
<dbReference type="InterPro" id="IPR050487">
    <property type="entry name" value="FtsQ_DivIB"/>
</dbReference>
<reference evidence="10 11" key="1">
    <citation type="journal article" date="2019" name="Indoor Air">
        <title>Impacts of indoor surface finishes on bacterial viability.</title>
        <authorList>
            <person name="Hu J."/>
            <person name="Maamar S.B."/>
            <person name="Glawe A.J."/>
            <person name="Gottel N."/>
            <person name="Gilbert J.A."/>
            <person name="Hartmann E.M."/>
        </authorList>
    </citation>
    <scope>NUCLEOTIDE SEQUENCE [LARGE SCALE GENOMIC DNA]</scope>
    <source>
        <strain evidence="10 11">AF060A6</strain>
    </source>
</reference>
<evidence type="ECO:0000313" key="11">
    <source>
        <dbReference type="Proteomes" id="UP000306477"/>
    </source>
</evidence>
<evidence type="ECO:0000259" key="9">
    <source>
        <dbReference type="PROSITE" id="PS51779"/>
    </source>
</evidence>
<proteinExistence type="inferred from homology"/>
<keyword evidence="4 8" id="KW-0812">Transmembrane</keyword>
<gene>
    <name evidence="8" type="primary">divIB</name>
    <name evidence="10" type="ORF">E1I69_03700</name>
</gene>
<dbReference type="AlphaFoldDB" id="A0A4S3PX93"/>
<feature type="domain" description="POTRA" evidence="9">
    <location>
        <begin position="52"/>
        <end position="120"/>
    </location>
</feature>
<evidence type="ECO:0000256" key="7">
    <source>
        <dbReference type="ARBA" id="ARBA00023306"/>
    </source>
</evidence>
<protein>
    <recommendedName>
        <fullName evidence="8">Cell division protein DivIB</fullName>
    </recommendedName>
</protein>
<dbReference type="Gene3D" id="3.10.20.310">
    <property type="entry name" value="membrane protein fhac"/>
    <property type="match status" value="1"/>
</dbReference>
<dbReference type="InterPro" id="IPR026580">
    <property type="entry name" value="DivIB"/>
</dbReference>
<sequence>MYLAKQKVVTIEDRIPKLKQRRKQKANRRLIMYITFFFFLLSGILYFQSPYSKIGEITITGNQNISSDQILKLSQLKVGTSFWKVDKDNVIQNIKKHPEIKEVSIEKRLPNHIKLNVSELKRVGYISGSNTFYPILENGEIIEKPQEFGSKAIPVDAPILVDWKDEALTLIAKELNKVQPSISKLISEIHHTPTEYDPLQMTLYMVDGYEVKATVRNFAKNITAYPTIISELDPSLKGYIELDVVPTFIPYEYENTNEDEEMVTDEGEG</sequence>
<comment type="subcellular location">
    <subcellularLocation>
        <location evidence="8">Cell membrane</location>
        <topology evidence="8">Single-pass type II membrane protein</topology>
    </subcellularLocation>
    <subcellularLocation>
        <location evidence="1">Membrane</location>
    </subcellularLocation>
    <text evidence="8">Localizes to the division septum.</text>
</comment>